<gene>
    <name evidence="10" type="ORF">APB76_21710</name>
</gene>
<dbReference type="InterPro" id="IPR000620">
    <property type="entry name" value="EamA_dom"/>
</dbReference>
<keyword evidence="6 8" id="KW-1133">Transmembrane helix</keyword>
<feature type="transmembrane region" description="Helical" evidence="8">
    <location>
        <begin position="37"/>
        <end position="59"/>
    </location>
</feature>
<dbReference type="Proteomes" id="UP000078406">
    <property type="component" value="Unassembled WGS sequence"/>
</dbReference>
<feature type="transmembrane region" description="Helical" evidence="8">
    <location>
        <begin position="178"/>
        <end position="195"/>
    </location>
</feature>
<feature type="transmembrane region" description="Helical" evidence="8">
    <location>
        <begin position="7"/>
        <end position="25"/>
    </location>
</feature>
<keyword evidence="5 8" id="KW-0812">Transmembrane</keyword>
<evidence type="ECO:0000256" key="6">
    <source>
        <dbReference type="ARBA" id="ARBA00022989"/>
    </source>
</evidence>
<evidence type="ECO:0000256" key="2">
    <source>
        <dbReference type="ARBA" id="ARBA00007362"/>
    </source>
</evidence>
<dbReference type="Pfam" id="PF00892">
    <property type="entry name" value="EamA"/>
    <property type="match status" value="1"/>
</dbReference>
<comment type="similarity">
    <text evidence="2">Belongs to the EamA transporter family.</text>
</comment>
<evidence type="ECO:0000313" key="11">
    <source>
        <dbReference type="Proteomes" id="UP000078406"/>
    </source>
</evidence>
<feature type="transmembrane region" description="Helical" evidence="8">
    <location>
        <begin position="243"/>
        <end position="261"/>
    </location>
</feature>
<dbReference type="InterPro" id="IPR037185">
    <property type="entry name" value="EmrE-like"/>
</dbReference>
<feature type="transmembrane region" description="Helical" evidence="8">
    <location>
        <begin position="98"/>
        <end position="119"/>
    </location>
</feature>
<feature type="transmembrane region" description="Helical" evidence="8">
    <location>
        <begin position="149"/>
        <end position="166"/>
    </location>
</feature>
<name>A0A177XTN3_9VIBR</name>
<evidence type="ECO:0000256" key="1">
    <source>
        <dbReference type="ARBA" id="ARBA00004651"/>
    </source>
</evidence>
<proteinExistence type="inferred from homology"/>
<evidence type="ECO:0000313" key="10">
    <source>
        <dbReference type="EMBL" id="OAJ91978.1"/>
    </source>
</evidence>
<evidence type="ECO:0000256" key="8">
    <source>
        <dbReference type="SAM" id="Phobius"/>
    </source>
</evidence>
<evidence type="ECO:0000256" key="3">
    <source>
        <dbReference type="ARBA" id="ARBA00022448"/>
    </source>
</evidence>
<feature type="transmembrane region" description="Helical" evidence="8">
    <location>
        <begin position="71"/>
        <end position="92"/>
    </location>
</feature>
<feature type="transmembrane region" description="Helical" evidence="8">
    <location>
        <begin position="267"/>
        <end position="287"/>
    </location>
</feature>
<dbReference type="EMBL" id="LLEI02000091">
    <property type="protein sequence ID" value="OAJ91978.1"/>
    <property type="molecule type" value="Genomic_DNA"/>
</dbReference>
<dbReference type="GO" id="GO:0005886">
    <property type="term" value="C:plasma membrane"/>
    <property type="evidence" value="ECO:0007669"/>
    <property type="project" value="UniProtKB-SubCell"/>
</dbReference>
<accession>A0A177XTN3</accession>
<organism evidence="10 11">
    <name type="scientific">Vibrio bivalvicida</name>
    <dbReference type="NCBI Taxonomy" id="1276888"/>
    <lineage>
        <taxon>Bacteria</taxon>
        <taxon>Pseudomonadati</taxon>
        <taxon>Pseudomonadota</taxon>
        <taxon>Gammaproteobacteria</taxon>
        <taxon>Vibrionales</taxon>
        <taxon>Vibrionaceae</taxon>
        <taxon>Vibrio</taxon>
        <taxon>Vibrio oreintalis group</taxon>
    </lineage>
</organism>
<comment type="subcellular location">
    <subcellularLocation>
        <location evidence="1">Cell membrane</location>
        <topology evidence="1">Multi-pass membrane protein</topology>
    </subcellularLocation>
</comment>
<comment type="caution">
    <text evidence="10">The sequence shown here is derived from an EMBL/GenBank/DDBJ whole genome shotgun (WGS) entry which is preliminary data.</text>
</comment>
<evidence type="ECO:0000256" key="5">
    <source>
        <dbReference type="ARBA" id="ARBA00022692"/>
    </source>
</evidence>
<feature type="domain" description="EamA" evidence="9">
    <location>
        <begin position="7"/>
        <end position="139"/>
    </location>
</feature>
<dbReference type="NCBIfam" id="TIGR00688">
    <property type="entry name" value="rarD"/>
    <property type="match status" value="1"/>
</dbReference>
<dbReference type="SUPFAM" id="SSF103481">
    <property type="entry name" value="Multidrug resistance efflux transporter EmrE"/>
    <property type="match status" value="2"/>
</dbReference>
<keyword evidence="3" id="KW-0813">Transport</keyword>
<dbReference type="RefSeq" id="WP_049845102.1">
    <property type="nucleotide sequence ID" value="NZ_LLEI02000091.1"/>
</dbReference>
<evidence type="ECO:0000256" key="7">
    <source>
        <dbReference type="ARBA" id="ARBA00023136"/>
    </source>
</evidence>
<sequence length="296" mass="33277">MPEQRLGNGMAAFSFLLWGLLPLYYQFLPNAATDELLAMRLIASVPLGALIVLVVTKRLPDLRAIWTDKRSLAYTTAATVMMSISWCAFTWALTNDRVIDASLGFFISPITMMALGVFFLKESLSIGKKVALVLACIGLTYQIIHYGEIPYIALTMAIFFTFYGWCKKKINYSWSTGLYVEALVLLPIALFYMGYKEVTIGTESLHHGASTLALYLGAAPATLLPLVFYSIAIRLTTMSTIGLMQYIEPTIQFFLAIYLFGEAFDEVKLISFSFIWAGLIFTIFDSLRFRYTAKYR</sequence>
<keyword evidence="7 8" id="KW-0472">Membrane</keyword>
<protein>
    <submittedName>
        <fullName evidence="10">Permease</fullName>
    </submittedName>
</protein>
<dbReference type="InterPro" id="IPR004626">
    <property type="entry name" value="RarD"/>
</dbReference>
<evidence type="ECO:0000259" key="9">
    <source>
        <dbReference type="Pfam" id="PF00892"/>
    </source>
</evidence>
<evidence type="ECO:0000256" key="4">
    <source>
        <dbReference type="ARBA" id="ARBA00022475"/>
    </source>
</evidence>
<feature type="transmembrane region" description="Helical" evidence="8">
    <location>
        <begin position="207"/>
        <end position="231"/>
    </location>
</feature>
<dbReference type="AlphaFoldDB" id="A0A177XTN3"/>
<keyword evidence="4" id="KW-1003">Cell membrane</keyword>
<reference evidence="10 11" key="1">
    <citation type="journal article" date="2016" name="Syst. Appl. Microbiol.">
        <title>Vibrio bivalvicida sp. nov., a novel larval pathogen for bivalve molluscs reared in a hatchery.</title>
        <authorList>
            <person name="Dubert J."/>
            <person name="Romalde J.L."/>
            <person name="Prado S."/>
            <person name="Barja J.L."/>
        </authorList>
    </citation>
    <scope>NUCLEOTIDE SEQUENCE [LARGE SCALE GENOMIC DNA]</scope>
    <source>
        <strain evidence="10 11">605</strain>
    </source>
</reference>